<comment type="subcellular location">
    <subcellularLocation>
        <location evidence="1">Nucleus</location>
    </subcellularLocation>
</comment>
<evidence type="ECO:0000313" key="2">
    <source>
        <dbReference type="EMBL" id="GBM45242.1"/>
    </source>
</evidence>
<evidence type="ECO:0000256" key="1">
    <source>
        <dbReference type="ARBA" id="ARBA00004123"/>
    </source>
</evidence>
<keyword evidence="3" id="KW-1185">Reference proteome</keyword>
<dbReference type="OrthoDB" id="9996331at2759"/>
<comment type="caution">
    <text evidence="2">The sequence shown here is derived from an EMBL/GenBank/DDBJ whole genome shotgun (WGS) entry which is preliminary data.</text>
</comment>
<dbReference type="Proteomes" id="UP000499080">
    <property type="component" value="Unassembled WGS sequence"/>
</dbReference>
<protein>
    <submittedName>
        <fullName evidence="2">Uncharacterized protein</fullName>
    </submittedName>
</protein>
<proteinExistence type="predicted"/>
<dbReference type="EMBL" id="BGPR01001093">
    <property type="protein sequence ID" value="GBM45242.1"/>
    <property type="molecule type" value="Genomic_DNA"/>
</dbReference>
<dbReference type="SUPFAM" id="SSF46689">
    <property type="entry name" value="Homeodomain-like"/>
    <property type="match status" value="1"/>
</dbReference>
<sequence length="87" mass="10345">MAWNTLYKRWLEIGWMEMGLTQTAAARRFNVSRSVVQRHRDEFQSENSVYRRPVSRSATCFNPCRRSLSSTFGLKKEDQYYALARFV</sequence>
<reference evidence="2 3" key="1">
    <citation type="journal article" date="2019" name="Sci. Rep.">
        <title>Orb-weaving spider Araneus ventricosus genome elucidates the spidroin gene catalogue.</title>
        <authorList>
            <person name="Kono N."/>
            <person name="Nakamura H."/>
            <person name="Ohtoshi R."/>
            <person name="Moran D.A.P."/>
            <person name="Shinohara A."/>
            <person name="Yoshida Y."/>
            <person name="Fujiwara M."/>
            <person name="Mori M."/>
            <person name="Tomita M."/>
            <person name="Arakawa K."/>
        </authorList>
    </citation>
    <scope>NUCLEOTIDE SEQUENCE [LARGE SCALE GENOMIC DNA]</scope>
</reference>
<gene>
    <name evidence="2" type="ORF">AVEN_140137_1</name>
</gene>
<evidence type="ECO:0000313" key="3">
    <source>
        <dbReference type="Proteomes" id="UP000499080"/>
    </source>
</evidence>
<dbReference type="AlphaFoldDB" id="A0A4Y2FUQ5"/>
<dbReference type="GO" id="GO:0005634">
    <property type="term" value="C:nucleus"/>
    <property type="evidence" value="ECO:0007669"/>
    <property type="project" value="UniProtKB-SubCell"/>
</dbReference>
<dbReference type="InterPro" id="IPR009057">
    <property type="entry name" value="Homeodomain-like_sf"/>
</dbReference>
<accession>A0A4Y2FUQ5</accession>
<name>A0A4Y2FUQ5_ARAVE</name>
<organism evidence="2 3">
    <name type="scientific">Araneus ventricosus</name>
    <name type="common">Orbweaver spider</name>
    <name type="synonym">Epeira ventricosa</name>
    <dbReference type="NCBI Taxonomy" id="182803"/>
    <lineage>
        <taxon>Eukaryota</taxon>
        <taxon>Metazoa</taxon>
        <taxon>Ecdysozoa</taxon>
        <taxon>Arthropoda</taxon>
        <taxon>Chelicerata</taxon>
        <taxon>Arachnida</taxon>
        <taxon>Araneae</taxon>
        <taxon>Araneomorphae</taxon>
        <taxon>Entelegynae</taxon>
        <taxon>Araneoidea</taxon>
        <taxon>Araneidae</taxon>
        <taxon>Araneus</taxon>
    </lineage>
</organism>